<protein>
    <submittedName>
        <fullName evidence="1">Uncharacterized protein</fullName>
    </submittedName>
</protein>
<evidence type="ECO:0000313" key="2">
    <source>
        <dbReference type="Proteomes" id="UP000015100"/>
    </source>
</evidence>
<dbReference type="AlphaFoldDB" id="S8BDK9"/>
<keyword evidence="2" id="KW-1185">Reference proteome</keyword>
<comment type="caution">
    <text evidence="1">The sequence shown here is derived from an EMBL/GenBank/DDBJ whole genome shotgun (WGS) entry which is preliminary data.</text>
</comment>
<dbReference type="OMA" id="YQVRFKY"/>
<reference evidence="2" key="2">
    <citation type="submission" date="2013-04" db="EMBL/GenBank/DDBJ databases">
        <title>Genomic mechanisms accounting for the adaptation to parasitism in nematode-trapping fungi.</title>
        <authorList>
            <person name="Ahren D.G."/>
        </authorList>
    </citation>
    <scope>NUCLEOTIDE SEQUENCE [LARGE SCALE GENOMIC DNA]</scope>
    <source>
        <strain evidence="2">CBS 200.50</strain>
    </source>
</reference>
<dbReference type="HOGENOM" id="CLU_092859_0_0_1"/>
<proteinExistence type="predicted"/>
<dbReference type="eggNOG" id="ENOG502SKTY">
    <property type="taxonomic scope" value="Eukaryota"/>
</dbReference>
<dbReference type="Proteomes" id="UP000015100">
    <property type="component" value="Unassembled WGS sequence"/>
</dbReference>
<sequence length="268" mass="30246">MTDIKSPIELVFEPDTELADRDEQPFSVQLIRESKVTTTATCVRYGRYRGKKACLVVLRCNFIPAYQVRFKYAEIELRIVRGDGSSILAYYPHAWEGKASILPVQQTPMVGAAHANLDAEYERHSERTGIKKARILSVLEESTVEWRLSENDVTREGVPNPFRAALIVETDGIFSIRLKYEVNLSRSADPRSWRSAYARLTQPLDLSETSVGGGIGPAVAGIEEMEKSSFDLSQLSLNNLDKGRVIYEHQPIRENRQAYSASDHRNIL</sequence>
<name>S8BDK9_DACHA</name>
<accession>S8BDK9</accession>
<gene>
    <name evidence="1" type="ORF">H072_9103</name>
</gene>
<dbReference type="OrthoDB" id="5030973at2759"/>
<organism evidence="1 2">
    <name type="scientific">Dactylellina haptotyla (strain CBS 200.50)</name>
    <name type="common">Nematode-trapping fungus</name>
    <name type="synonym">Monacrosporium haptotylum</name>
    <dbReference type="NCBI Taxonomy" id="1284197"/>
    <lineage>
        <taxon>Eukaryota</taxon>
        <taxon>Fungi</taxon>
        <taxon>Dikarya</taxon>
        <taxon>Ascomycota</taxon>
        <taxon>Pezizomycotina</taxon>
        <taxon>Orbiliomycetes</taxon>
        <taxon>Orbiliales</taxon>
        <taxon>Orbiliaceae</taxon>
        <taxon>Dactylellina</taxon>
    </lineage>
</organism>
<reference evidence="1 2" key="1">
    <citation type="journal article" date="2013" name="PLoS Genet.">
        <title>Genomic mechanisms accounting for the adaptation to parasitism in nematode-trapping fungi.</title>
        <authorList>
            <person name="Meerupati T."/>
            <person name="Andersson K.M."/>
            <person name="Friman E."/>
            <person name="Kumar D."/>
            <person name="Tunlid A."/>
            <person name="Ahren D."/>
        </authorList>
    </citation>
    <scope>NUCLEOTIDE SEQUENCE [LARGE SCALE GENOMIC DNA]</scope>
    <source>
        <strain evidence="1 2">CBS 200.50</strain>
    </source>
</reference>
<evidence type="ECO:0000313" key="1">
    <source>
        <dbReference type="EMBL" id="EPS37288.1"/>
    </source>
</evidence>
<dbReference type="EMBL" id="AQGS01000677">
    <property type="protein sequence ID" value="EPS37288.1"/>
    <property type="molecule type" value="Genomic_DNA"/>
</dbReference>